<evidence type="ECO:0000256" key="9">
    <source>
        <dbReference type="ARBA" id="ARBA00039284"/>
    </source>
</evidence>
<keyword evidence="4" id="KW-0964">Secreted</keyword>
<dbReference type="InterPro" id="IPR050732">
    <property type="entry name" value="Beta-glucan_modifiers"/>
</dbReference>
<keyword evidence="7" id="KW-0326">Glycosidase</keyword>
<dbReference type="STRING" id="1408157.A0A1J7JYL1"/>
<keyword evidence="5 14" id="KW-0732">Signal</keyword>
<keyword evidence="16" id="KW-1185">Reference proteome</keyword>
<comment type="similarity">
    <text evidence="2">Belongs to the glycosyl hydrolase 17 family.</text>
</comment>
<dbReference type="PANTHER" id="PTHR16631:SF24">
    <property type="entry name" value="FAMILY 17 GLUCOSIDASE SCW11-RELATED"/>
    <property type="match status" value="1"/>
</dbReference>
<comment type="subcellular location">
    <subcellularLocation>
        <location evidence="1">Secreted</location>
        <location evidence="1">Cell wall</location>
    </subcellularLocation>
</comment>
<evidence type="ECO:0000256" key="5">
    <source>
        <dbReference type="ARBA" id="ARBA00022729"/>
    </source>
</evidence>
<dbReference type="InterPro" id="IPR017853">
    <property type="entry name" value="GH"/>
</dbReference>
<dbReference type="Proteomes" id="UP000182658">
    <property type="component" value="Unassembled WGS sequence"/>
</dbReference>
<evidence type="ECO:0000256" key="11">
    <source>
        <dbReference type="ARBA" id="ARBA00041516"/>
    </source>
</evidence>
<evidence type="ECO:0000256" key="7">
    <source>
        <dbReference type="ARBA" id="ARBA00023295"/>
    </source>
</evidence>
<gene>
    <name evidence="15" type="ORF">CONLIGDRAFT_46788</name>
</gene>
<evidence type="ECO:0000256" key="6">
    <source>
        <dbReference type="ARBA" id="ARBA00022801"/>
    </source>
</evidence>
<dbReference type="InParanoid" id="A0A1J7JYL1"/>
<name>A0A1J7JYL1_9PEZI</name>
<evidence type="ECO:0000256" key="4">
    <source>
        <dbReference type="ARBA" id="ARBA00022525"/>
    </source>
</evidence>
<protein>
    <recommendedName>
        <fullName evidence="9">Probable beta-glucosidase btgE</fullName>
    </recommendedName>
    <alternativeName>
        <fullName evidence="10">Beta-D-glucoside glucohydrolase btgE</fullName>
    </alternativeName>
    <alternativeName>
        <fullName evidence="12">Cellobiase btgE</fullName>
    </alternativeName>
    <alternativeName>
        <fullName evidence="11">Gentiobiase btgE</fullName>
    </alternativeName>
</protein>
<keyword evidence="6 15" id="KW-0378">Hydrolase</keyword>
<dbReference type="OrthoDB" id="4082933at2759"/>
<organism evidence="15 16">
    <name type="scientific">Coniochaeta ligniaria NRRL 30616</name>
    <dbReference type="NCBI Taxonomy" id="1408157"/>
    <lineage>
        <taxon>Eukaryota</taxon>
        <taxon>Fungi</taxon>
        <taxon>Dikarya</taxon>
        <taxon>Ascomycota</taxon>
        <taxon>Pezizomycotina</taxon>
        <taxon>Sordariomycetes</taxon>
        <taxon>Sordariomycetidae</taxon>
        <taxon>Coniochaetales</taxon>
        <taxon>Coniochaetaceae</taxon>
        <taxon>Coniochaeta</taxon>
    </lineage>
</organism>
<evidence type="ECO:0000256" key="8">
    <source>
        <dbReference type="ARBA" id="ARBA00024983"/>
    </source>
</evidence>
<keyword evidence="3" id="KW-0134">Cell wall</keyword>
<evidence type="ECO:0000313" key="15">
    <source>
        <dbReference type="EMBL" id="OIW35232.1"/>
    </source>
</evidence>
<dbReference type="GO" id="GO:0071555">
    <property type="term" value="P:cell wall organization"/>
    <property type="evidence" value="ECO:0007669"/>
    <property type="project" value="TreeGrafter"/>
</dbReference>
<evidence type="ECO:0000256" key="10">
    <source>
        <dbReference type="ARBA" id="ARBA00041495"/>
    </source>
</evidence>
<evidence type="ECO:0000313" key="16">
    <source>
        <dbReference type="Proteomes" id="UP000182658"/>
    </source>
</evidence>
<dbReference type="Gene3D" id="3.20.20.80">
    <property type="entry name" value="Glycosidases"/>
    <property type="match status" value="1"/>
</dbReference>
<dbReference type="PANTHER" id="PTHR16631">
    <property type="entry name" value="GLUCAN 1,3-BETA-GLUCOSIDASE"/>
    <property type="match status" value="1"/>
</dbReference>
<evidence type="ECO:0000256" key="12">
    <source>
        <dbReference type="ARBA" id="ARBA00042762"/>
    </source>
</evidence>
<evidence type="ECO:0000256" key="14">
    <source>
        <dbReference type="SAM" id="SignalP"/>
    </source>
</evidence>
<evidence type="ECO:0000256" key="2">
    <source>
        <dbReference type="ARBA" id="ARBA00008773"/>
    </source>
</evidence>
<evidence type="ECO:0000256" key="13">
    <source>
        <dbReference type="SAM" id="MobiDB-lite"/>
    </source>
</evidence>
<dbReference type="EMBL" id="KV875093">
    <property type="protein sequence ID" value="OIW35232.1"/>
    <property type="molecule type" value="Genomic_DNA"/>
</dbReference>
<reference evidence="15 16" key="1">
    <citation type="submission" date="2016-10" db="EMBL/GenBank/DDBJ databases">
        <title>Draft genome sequence of Coniochaeta ligniaria NRRL30616, a lignocellulolytic fungus for bioabatement of inhibitors in plant biomass hydrolysates.</title>
        <authorList>
            <consortium name="DOE Joint Genome Institute"/>
            <person name="Jimenez D.J."/>
            <person name="Hector R.E."/>
            <person name="Riley R."/>
            <person name="Sun H."/>
            <person name="Grigoriev I.V."/>
            <person name="Van Elsas J.D."/>
            <person name="Nichols N.N."/>
        </authorList>
    </citation>
    <scope>NUCLEOTIDE SEQUENCE [LARGE SCALE GENOMIC DNA]</scope>
    <source>
        <strain evidence="15 16">NRRL 30616</strain>
    </source>
</reference>
<feature type="chain" id="PRO_5012408012" description="Probable beta-glucosidase btgE" evidence="14">
    <location>
        <begin position="20"/>
        <end position="534"/>
    </location>
</feature>
<proteinExistence type="inferred from homology"/>
<dbReference type="GO" id="GO:0009277">
    <property type="term" value="C:fungal-type cell wall"/>
    <property type="evidence" value="ECO:0007669"/>
    <property type="project" value="TreeGrafter"/>
</dbReference>
<accession>A0A1J7JYL1</accession>
<evidence type="ECO:0000256" key="1">
    <source>
        <dbReference type="ARBA" id="ARBA00004191"/>
    </source>
</evidence>
<dbReference type="AlphaFoldDB" id="A0A1J7JYL1"/>
<dbReference type="SUPFAM" id="SSF51445">
    <property type="entry name" value="(Trans)glycosidases"/>
    <property type="match status" value="1"/>
</dbReference>
<comment type="function">
    <text evidence="8">Beta-glucosidases are one of a number of cellulolytic enzymes involved in the degradation of cellulosic biomass. Catalyzes the last step releasing glucose from the inhibitory cellobiose.</text>
</comment>
<dbReference type="GO" id="GO:0042973">
    <property type="term" value="F:glucan endo-1,3-beta-D-glucosidase activity"/>
    <property type="evidence" value="ECO:0007669"/>
    <property type="project" value="TreeGrafter"/>
</dbReference>
<sequence length="534" mass="54178">MKAAFLAAAAAVLTGGASAGHVQHRHAHDLFKAGKRANDTSVCVPGCTTIYSTITGPAGLYTPPAAPSTSKPAAVVTTTTTTAPALVPTPIAQTCPTPGTYTFPATTVVVTETTTVCAASTTKVPSGTHTLGGVTTVVTTATTVVCPYATVKTEAGVVTSVIQTTTYVCPSAGTYTIAPITTVVATETVVVVPVVTTYCPGTYTAPAVITTITETDYVVYCPFTSPAPVAAPAPTTSAAPPPPPPPASTAAAATSAAPSSASVATIATSGNTLGITFTPYTTSGDCKSASDVLADITAIANAGITRVRVYSTDCDTLPNVGAAAAAVGIKMIVGIFIGEVGCDNGSPDVAEQLAALKAWTQWSLVDLVVVGNEALFNNFCTVSQLHDLIVHVKSELSGTGYTGPYTTTDVVSAWITGDLSPICSVIDVVGANVHAYFNGGTTPEQAGEFVAGQLKIVEDVCGLTGYILESGWPTQGKCLGSACAGKEEQKVALTSIMDTCGDKTVFFSFKDDDWKPPGDCLCEQHFGTAELFGA</sequence>
<evidence type="ECO:0000256" key="3">
    <source>
        <dbReference type="ARBA" id="ARBA00022512"/>
    </source>
</evidence>
<feature type="signal peptide" evidence="14">
    <location>
        <begin position="1"/>
        <end position="19"/>
    </location>
</feature>
<dbReference type="GO" id="GO:0009986">
    <property type="term" value="C:cell surface"/>
    <property type="evidence" value="ECO:0007669"/>
    <property type="project" value="TreeGrafter"/>
</dbReference>
<feature type="region of interest" description="Disordered" evidence="13">
    <location>
        <begin position="232"/>
        <end position="252"/>
    </location>
</feature>
<dbReference type="GO" id="GO:0005576">
    <property type="term" value="C:extracellular region"/>
    <property type="evidence" value="ECO:0007669"/>
    <property type="project" value="TreeGrafter"/>
</dbReference>